<evidence type="ECO:0000313" key="1">
    <source>
        <dbReference type="EMBL" id="SFP58598.1"/>
    </source>
</evidence>
<gene>
    <name evidence="1" type="ORF">SAMN05216277_1056</name>
</gene>
<dbReference type="RefSeq" id="WP_074877490.1">
    <property type="nucleotide sequence ID" value="NZ_FOXI01000005.1"/>
</dbReference>
<dbReference type="Pfam" id="PF00378">
    <property type="entry name" value="ECH_1"/>
    <property type="match status" value="1"/>
</dbReference>
<name>A0A1I5RJ85_9EURY</name>
<dbReference type="CDD" id="cd06558">
    <property type="entry name" value="crotonase-like"/>
    <property type="match status" value="1"/>
</dbReference>
<dbReference type="SUPFAM" id="SSF52096">
    <property type="entry name" value="ClpP/crotonase"/>
    <property type="match status" value="1"/>
</dbReference>
<keyword evidence="2" id="KW-1185">Reference proteome</keyword>
<sequence length="261" mass="28009">MPEYGPYRHLDATVDAGLATLTIDRPGTHNALNTAVMHDLDRAFAEIESDRDAVDAVVIAGAGDEAFSAGADLAEYAGPFGDHDPDQRERQERFHEIFRAPHECHAPVTAKIDGFCIGGGLVLALYCDLRVASRRSTFGLPTAAVGLLPTGGATRRLVDAVGESTAKELVFTAERVDAARALEVGLLTDVVAADALDERVAELVASMQAVGSEARTRAKRAINAAVAAPDPGTAREREASLWWAQFESEERRERVGEFLEK</sequence>
<dbReference type="OrthoDB" id="27846at2157"/>
<dbReference type="InterPro" id="IPR001753">
    <property type="entry name" value="Enoyl-CoA_hydra/iso"/>
</dbReference>
<dbReference type="InterPro" id="IPR029045">
    <property type="entry name" value="ClpP/crotonase-like_dom_sf"/>
</dbReference>
<dbReference type="Gene3D" id="3.90.226.10">
    <property type="entry name" value="2-enoyl-CoA Hydratase, Chain A, domain 1"/>
    <property type="match status" value="1"/>
</dbReference>
<evidence type="ECO:0000313" key="2">
    <source>
        <dbReference type="Proteomes" id="UP000183769"/>
    </source>
</evidence>
<dbReference type="Proteomes" id="UP000183769">
    <property type="component" value="Unassembled WGS sequence"/>
</dbReference>
<dbReference type="PANTHER" id="PTHR11941">
    <property type="entry name" value="ENOYL-COA HYDRATASE-RELATED"/>
    <property type="match status" value="1"/>
</dbReference>
<protein>
    <submittedName>
        <fullName evidence="1">Enoyl-CoA hydratase</fullName>
    </submittedName>
</protein>
<dbReference type="EMBL" id="FOXI01000005">
    <property type="protein sequence ID" value="SFP58598.1"/>
    <property type="molecule type" value="Genomic_DNA"/>
</dbReference>
<accession>A0A1I5RJ85</accession>
<reference evidence="2" key="1">
    <citation type="submission" date="2016-10" db="EMBL/GenBank/DDBJ databases">
        <authorList>
            <person name="Varghese N."/>
            <person name="Submissions S."/>
        </authorList>
    </citation>
    <scope>NUCLEOTIDE SEQUENCE [LARGE SCALE GENOMIC DNA]</scope>
    <source>
        <strain evidence="2">CGMCC 1.10329</strain>
    </source>
</reference>
<proteinExistence type="predicted"/>
<dbReference type="PANTHER" id="PTHR11941:SF54">
    <property type="entry name" value="ENOYL-COA HYDRATASE, MITOCHONDRIAL"/>
    <property type="match status" value="1"/>
</dbReference>
<dbReference type="GO" id="GO:0006635">
    <property type="term" value="P:fatty acid beta-oxidation"/>
    <property type="evidence" value="ECO:0007669"/>
    <property type="project" value="TreeGrafter"/>
</dbReference>
<dbReference type="AlphaFoldDB" id="A0A1I5RJ85"/>
<dbReference type="GO" id="GO:0003824">
    <property type="term" value="F:catalytic activity"/>
    <property type="evidence" value="ECO:0007669"/>
    <property type="project" value="UniProtKB-ARBA"/>
</dbReference>
<organism evidence="1 2">
    <name type="scientific">Halolamina pelagica</name>
    <dbReference type="NCBI Taxonomy" id="699431"/>
    <lineage>
        <taxon>Archaea</taxon>
        <taxon>Methanobacteriati</taxon>
        <taxon>Methanobacteriota</taxon>
        <taxon>Stenosarchaea group</taxon>
        <taxon>Halobacteria</taxon>
        <taxon>Halobacteriales</taxon>
        <taxon>Haloferacaceae</taxon>
    </lineage>
</organism>